<gene>
    <name evidence="7" type="primary">AAH1</name>
    <name evidence="9" type="ORF">K402DRAFT_334912</name>
</gene>
<dbReference type="GO" id="GO:0009117">
    <property type="term" value="P:nucleotide metabolic process"/>
    <property type="evidence" value="ECO:0007669"/>
    <property type="project" value="UniProtKB-KW"/>
</dbReference>
<feature type="site" description="Important for catalytic activity" evidence="7">
    <location>
        <position position="235"/>
    </location>
</feature>
<evidence type="ECO:0000256" key="5">
    <source>
        <dbReference type="ARBA" id="ARBA00023080"/>
    </source>
</evidence>
<feature type="binding site" evidence="7">
    <location>
        <position position="211"/>
    </location>
    <ligand>
        <name>Zn(2+)</name>
        <dbReference type="ChEBI" id="CHEBI:29105"/>
        <note>catalytic</note>
    </ligand>
</feature>
<dbReference type="AlphaFoldDB" id="A0A6G1GWS8"/>
<dbReference type="NCBIfam" id="TIGR01430">
    <property type="entry name" value="aden_deam"/>
    <property type="match status" value="1"/>
</dbReference>
<dbReference type="InterPro" id="IPR006330">
    <property type="entry name" value="Ado/ade_deaminase"/>
</dbReference>
<keyword evidence="1 7" id="KW-0963">Cytoplasm</keyword>
<feature type="active site" description="Proton donor" evidence="7">
    <location>
        <position position="214"/>
    </location>
</feature>
<keyword evidence="2 7" id="KW-0479">Metal-binding</keyword>
<evidence type="ECO:0000256" key="6">
    <source>
        <dbReference type="ARBA" id="ARBA00023242"/>
    </source>
</evidence>
<dbReference type="HAMAP" id="MF_01962">
    <property type="entry name" value="Adenine_deaminase"/>
    <property type="match status" value="1"/>
</dbReference>
<comment type="catalytic activity">
    <reaction evidence="7">
        <text>adenine + H2O + H(+) = hypoxanthine + NH4(+)</text>
        <dbReference type="Rhea" id="RHEA:23688"/>
        <dbReference type="ChEBI" id="CHEBI:15377"/>
        <dbReference type="ChEBI" id="CHEBI:15378"/>
        <dbReference type="ChEBI" id="CHEBI:16708"/>
        <dbReference type="ChEBI" id="CHEBI:17368"/>
        <dbReference type="ChEBI" id="CHEBI:28938"/>
        <dbReference type="EC" id="3.5.4.2"/>
    </reaction>
</comment>
<evidence type="ECO:0000259" key="8">
    <source>
        <dbReference type="Pfam" id="PF00962"/>
    </source>
</evidence>
<evidence type="ECO:0000256" key="4">
    <source>
        <dbReference type="ARBA" id="ARBA00022833"/>
    </source>
</evidence>
<dbReference type="GO" id="GO:0006146">
    <property type="term" value="P:adenine catabolic process"/>
    <property type="evidence" value="ECO:0007669"/>
    <property type="project" value="UniProtKB-UniRule"/>
</dbReference>
<evidence type="ECO:0000256" key="2">
    <source>
        <dbReference type="ARBA" id="ARBA00022723"/>
    </source>
</evidence>
<dbReference type="CDD" id="cd01320">
    <property type="entry name" value="ADA"/>
    <property type="match status" value="1"/>
</dbReference>
<keyword evidence="6 7" id="KW-0539">Nucleus</keyword>
<feature type="binding site" evidence="7">
    <location>
        <position position="292"/>
    </location>
    <ligand>
        <name>Zn(2+)</name>
        <dbReference type="ChEBI" id="CHEBI:29105"/>
        <note>catalytic</note>
    </ligand>
</feature>
<dbReference type="Proteomes" id="UP000800041">
    <property type="component" value="Unassembled WGS sequence"/>
</dbReference>
<dbReference type="SUPFAM" id="SSF51556">
    <property type="entry name" value="Metallo-dependent hydrolases"/>
    <property type="match status" value="1"/>
</dbReference>
<dbReference type="InterPro" id="IPR001365">
    <property type="entry name" value="A_deaminase_dom"/>
</dbReference>
<comment type="similarity">
    <text evidence="7">Belongs to the metallo-dependent hydrolases superfamily. Adenosine and AMP deaminases family. Adenine deaminase type 2 subfamily.</text>
</comment>
<dbReference type="PANTHER" id="PTHR43114:SF6">
    <property type="entry name" value="ADENINE DEAMINASE"/>
    <property type="match status" value="1"/>
</dbReference>
<keyword evidence="4 7" id="KW-0862">Zinc</keyword>
<dbReference type="InterPro" id="IPR028892">
    <property type="entry name" value="ADE"/>
</dbReference>
<evidence type="ECO:0000313" key="10">
    <source>
        <dbReference type="Proteomes" id="UP000800041"/>
    </source>
</evidence>
<evidence type="ECO:0000256" key="1">
    <source>
        <dbReference type="ARBA" id="ARBA00022490"/>
    </source>
</evidence>
<keyword evidence="3 7" id="KW-0378">Hydrolase</keyword>
<dbReference type="Gene3D" id="3.20.20.140">
    <property type="entry name" value="Metal-dependent hydrolases"/>
    <property type="match status" value="1"/>
</dbReference>
<organism evidence="9 10">
    <name type="scientific">Aulographum hederae CBS 113979</name>
    <dbReference type="NCBI Taxonomy" id="1176131"/>
    <lineage>
        <taxon>Eukaryota</taxon>
        <taxon>Fungi</taxon>
        <taxon>Dikarya</taxon>
        <taxon>Ascomycota</taxon>
        <taxon>Pezizomycotina</taxon>
        <taxon>Dothideomycetes</taxon>
        <taxon>Pleosporomycetidae</taxon>
        <taxon>Aulographales</taxon>
        <taxon>Aulographaceae</taxon>
    </lineage>
</organism>
<reference evidence="9" key="1">
    <citation type="journal article" date="2020" name="Stud. Mycol.">
        <title>101 Dothideomycetes genomes: a test case for predicting lifestyles and emergence of pathogens.</title>
        <authorList>
            <person name="Haridas S."/>
            <person name="Albert R."/>
            <person name="Binder M."/>
            <person name="Bloem J."/>
            <person name="Labutti K."/>
            <person name="Salamov A."/>
            <person name="Andreopoulos B."/>
            <person name="Baker S."/>
            <person name="Barry K."/>
            <person name="Bills G."/>
            <person name="Bluhm B."/>
            <person name="Cannon C."/>
            <person name="Castanera R."/>
            <person name="Culley D."/>
            <person name="Daum C."/>
            <person name="Ezra D."/>
            <person name="Gonzalez J."/>
            <person name="Henrissat B."/>
            <person name="Kuo A."/>
            <person name="Liang C."/>
            <person name="Lipzen A."/>
            <person name="Lutzoni F."/>
            <person name="Magnuson J."/>
            <person name="Mondo S."/>
            <person name="Nolan M."/>
            <person name="Ohm R."/>
            <person name="Pangilinan J."/>
            <person name="Park H.-J."/>
            <person name="Ramirez L."/>
            <person name="Alfaro M."/>
            <person name="Sun H."/>
            <person name="Tritt A."/>
            <person name="Yoshinaga Y."/>
            <person name="Zwiers L.-H."/>
            <person name="Turgeon B."/>
            <person name="Goodwin S."/>
            <person name="Spatafora J."/>
            <person name="Crous P."/>
            <person name="Grigoriev I."/>
        </authorList>
    </citation>
    <scope>NUCLEOTIDE SEQUENCE</scope>
    <source>
        <strain evidence="9">CBS 113979</strain>
    </source>
</reference>
<dbReference type="GO" id="GO:0005829">
    <property type="term" value="C:cytosol"/>
    <property type="evidence" value="ECO:0007669"/>
    <property type="project" value="TreeGrafter"/>
</dbReference>
<evidence type="ECO:0000256" key="3">
    <source>
        <dbReference type="ARBA" id="ARBA00022801"/>
    </source>
</evidence>
<dbReference type="GO" id="GO:0000034">
    <property type="term" value="F:adenine deaminase activity"/>
    <property type="evidence" value="ECO:0007669"/>
    <property type="project" value="UniProtKB-UniRule"/>
</dbReference>
<dbReference type="FunFam" id="3.20.20.140:FF:000039">
    <property type="entry name" value="Adenine deaminase"/>
    <property type="match status" value="1"/>
</dbReference>
<feature type="binding site" evidence="7">
    <location>
        <position position="19"/>
    </location>
    <ligand>
        <name>Zn(2+)</name>
        <dbReference type="ChEBI" id="CHEBI:29105"/>
        <note>catalytic</note>
    </ligand>
</feature>
<dbReference type="InterPro" id="IPR006650">
    <property type="entry name" value="A/AMP_deam_AS"/>
</dbReference>
<dbReference type="Pfam" id="PF00962">
    <property type="entry name" value="A_deaminase"/>
    <property type="match status" value="1"/>
</dbReference>
<name>A0A6G1GWS8_9PEZI</name>
<feature type="binding site" evidence="7">
    <location>
        <position position="293"/>
    </location>
    <ligand>
        <name>substrate</name>
    </ligand>
</feature>
<comment type="subcellular location">
    <subcellularLocation>
        <location evidence="7">Cytoplasm</location>
    </subcellularLocation>
    <subcellularLocation>
        <location evidence="7">Nucleus</location>
    </subcellularLocation>
</comment>
<proteinExistence type="inferred from homology"/>
<accession>A0A6G1GWS8</accession>
<feature type="binding site" evidence="7">
    <location>
        <position position="21"/>
    </location>
    <ligand>
        <name>Zn(2+)</name>
        <dbReference type="ChEBI" id="CHEBI:29105"/>
        <note>catalytic</note>
    </ligand>
</feature>
<dbReference type="PANTHER" id="PTHR43114">
    <property type="entry name" value="ADENINE DEAMINASE"/>
    <property type="match status" value="1"/>
</dbReference>
<dbReference type="PROSITE" id="PS00485">
    <property type="entry name" value="A_DEAMINASE"/>
    <property type="match status" value="1"/>
</dbReference>
<keyword evidence="5 7" id="KW-0546">Nucleotide metabolism</keyword>
<keyword evidence="10" id="KW-1185">Reference proteome</keyword>
<dbReference type="EC" id="3.5.4.2" evidence="7"/>
<dbReference type="GO" id="GO:0005634">
    <property type="term" value="C:nucleus"/>
    <property type="evidence" value="ECO:0007669"/>
    <property type="project" value="UniProtKB-SubCell"/>
</dbReference>
<dbReference type="GO" id="GO:0043103">
    <property type="term" value="P:hypoxanthine salvage"/>
    <property type="evidence" value="ECO:0007669"/>
    <property type="project" value="UniProtKB-UniRule"/>
</dbReference>
<evidence type="ECO:0000256" key="7">
    <source>
        <dbReference type="HAMAP-Rule" id="MF_03145"/>
    </source>
</evidence>
<comment type="function">
    <text evidence="7">Catalyzes the hydrolytic deamination of adenine to hypoxanthine. Plays an important role in the purine salvage pathway and in nitrogen catabolism.</text>
</comment>
<comment type="cofactor">
    <cofactor evidence="7">
        <name>Zn(2+)</name>
        <dbReference type="ChEBI" id="CHEBI:29105"/>
    </cofactor>
    <text evidence="7">Binds 1 zinc ion per subunit.</text>
</comment>
<dbReference type="EMBL" id="ML977163">
    <property type="protein sequence ID" value="KAF1985209.1"/>
    <property type="molecule type" value="Genomic_DNA"/>
</dbReference>
<dbReference type="InterPro" id="IPR032466">
    <property type="entry name" value="Metal_Hydrolase"/>
</dbReference>
<evidence type="ECO:0000313" key="9">
    <source>
        <dbReference type="EMBL" id="KAF1985209.1"/>
    </source>
</evidence>
<dbReference type="GO" id="GO:0009168">
    <property type="term" value="P:purine ribonucleoside monophosphate biosynthetic process"/>
    <property type="evidence" value="ECO:0007669"/>
    <property type="project" value="InterPro"/>
</dbReference>
<dbReference type="GO" id="GO:0008270">
    <property type="term" value="F:zinc ion binding"/>
    <property type="evidence" value="ECO:0007669"/>
    <property type="project" value="UniProtKB-UniRule"/>
</dbReference>
<feature type="domain" description="Adenosine deaminase" evidence="8">
    <location>
        <begin position="14"/>
        <end position="346"/>
    </location>
</feature>
<dbReference type="OrthoDB" id="272271at2759"/>
<protein>
    <recommendedName>
        <fullName evidence="7">Adenine deaminase</fullName>
        <shortName evidence="7">ADE</shortName>
        <ecNumber evidence="7">3.5.4.2</ecNumber>
    </recommendedName>
    <alternativeName>
        <fullName evidence="7">Adenine aminohydrolase</fullName>
        <shortName evidence="7">AAH</shortName>
    </alternativeName>
</protein>
<sequence>MCKSPLHPLLHRLPKTEHHIHVEGALTPSLLFTLASRNNITLPPTDQDASFASQDALLARYQRFTSLDDFLHYYYVGMSVLIHAADYEALAWDYFTRAHADGVRHAEVFFDPQAHLSRGVAYATVLAGLTRAKERAKSEFGISVEFVCCFLRHLPVPDSVATFGLPEVRASFEDGRVIGIGLDSTEKDMPPSKWEEIYKAAGPLGVRRTAHAGEEGPAGYIAEAIDTLGCERIDHGLRLVEDPDLMKRVAEKGIMLTLCPISNVFLKCVKNMKEVPIRKLLDAGVKFSINSDDPAYFGGYILDNYCAVQDAFDLSVEEWQRICRTGIEGSWCGQARKNELLEELEKVVTDWKASGT</sequence>